<protein>
    <submittedName>
        <fullName evidence="2 4">Uncharacterized protein</fullName>
    </submittedName>
</protein>
<proteinExistence type="predicted"/>
<dbReference type="AlphaFoldDB" id="A0A183S7Y9"/>
<feature type="compositionally biased region" description="Polar residues" evidence="1">
    <location>
        <begin position="145"/>
        <end position="161"/>
    </location>
</feature>
<gene>
    <name evidence="2" type="ORF">SSLN_LOCUS337</name>
</gene>
<reference evidence="2 3" key="2">
    <citation type="submission" date="2018-11" db="EMBL/GenBank/DDBJ databases">
        <authorList>
            <consortium name="Pathogen Informatics"/>
        </authorList>
    </citation>
    <scope>NUCLEOTIDE SEQUENCE [LARGE SCALE GENOMIC DNA]</scope>
    <source>
        <strain evidence="2 3">NST_G2</strain>
    </source>
</reference>
<feature type="region of interest" description="Disordered" evidence="1">
    <location>
        <begin position="130"/>
        <end position="177"/>
    </location>
</feature>
<evidence type="ECO:0000256" key="1">
    <source>
        <dbReference type="SAM" id="MobiDB-lite"/>
    </source>
</evidence>
<keyword evidence="3" id="KW-1185">Reference proteome</keyword>
<feature type="compositionally biased region" description="Basic and acidic residues" evidence="1">
    <location>
        <begin position="130"/>
        <end position="139"/>
    </location>
</feature>
<evidence type="ECO:0000313" key="3">
    <source>
        <dbReference type="Proteomes" id="UP000275846"/>
    </source>
</evidence>
<sequence>MCSGPSSKESNAAAHRPTSMKYLSSVLVHNTVPANSYLSVYAKRTCPVLSTNERFLVPTFVHQRPVNGDVQINHASAARSDKPVSLGSFLERANANEAGNCATVYLDNTQFKTAMPQRKRSALFAKERTEYENLERSDKGPPPSTSDSGNNLKKIPSNASRASPIKELPTGSAAPSAVPKVVDDEASYVFVSNVHREREVAAYSPYLRAASNSQTLGHRLQCGGFGMYQLARCATGWDRICIVISGGAGGFWSVASALSGGEGGIGQVIIAIIVEAVASMM</sequence>
<dbReference type="WBParaSite" id="SSLN_0000035401-mRNA-1">
    <property type="protein sequence ID" value="SSLN_0000035401-mRNA-1"/>
    <property type="gene ID" value="SSLN_0000035401"/>
</dbReference>
<accession>A0A183S7Y9</accession>
<evidence type="ECO:0000313" key="4">
    <source>
        <dbReference type="WBParaSite" id="SSLN_0000035401-mRNA-1"/>
    </source>
</evidence>
<evidence type="ECO:0000313" key="2">
    <source>
        <dbReference type="EMBL" id="VDL85440.1"/>
    </source>
</evidence>
<reference evidence="4" key="1">
    <citation type="submission" date="2016-06" db="UniProtKB">
        <authorList>
            <consortium name="WormBaseParasite"/>
        </authorList>
    </citation>
    <scope>IDENTIFICATION</scope>
</reference>
<name>A0A183S7Y9_SCHSO</name>
<organism evidence="4">
    <name type="scientific">Schistocephalus solidus</name>
    <name type="common">Tapeworm</name>
    <dbReference type="NCBI Taxonomy" id="70667"/>
    <lineage>
        <taxon>Eukaryota</taxon>
        <taxon>Metazoa</taxon>
        <taxon>Spiralia</taxon>
        <taxon>Lophotrochozoa</taxon>
        <taxon>Platyhelminthes</taxon>
        <taxon>Cestoda</taxon>
        <taxon>Eucestoda</taxon>
        <taxon>Diphyllobothriidea</taxon>
        <taxon>Diphyllobothriidae</taxon>
        <taxon>Schistocephalus</taxon>
    </lineage>
</organism>
<dbReference type="Proteomes" id="UP000275846">
    <property type="component" value="Unassembled WGS sequence"/>
</dbReference>
<dbReference type="EMBL" id="UYSU01000218">
    <property type="protein sequence ID" value="VDL85440.1"/>
    <property type="molecule type" value="Genomic_DNA"/>
</dbReference>